<feature type="region of interest" description="Disordered" evidence="1">
    <location>
        <begin position="1"/>
        <end position="42"/>
    </location>
</feature>
<accession>A0AAD9BQ69</accession>
<keyword evidence="3" id="KW-1185">Reference proteome</keyword>
<evidence type="ECO:0000313" key="2">
    <source>
        <dbReference type="EMBL" id="KAK1886569.1"/>
    </source>
</evidence>
<proteinExistence type="predicted"/>
<gene>
    <name evidence="2" type="ORF">KUDE01_030284</name>
</gene>
<dbReference type="AlphaFoldDB" id="A0AAD9BQ69"/>
<feature type="non-terminal residue" evidence="2">
    <location>
        <position position="104"/>
    </location>
</feature>
<dbReference type="Proteomes" id="UP001228049">
    <property type="component" value="Unassembled WGS sequence"/>
</dbReference>
<feature type="non-terminal residue" evidence="2">
    <location>
        <position position="1"/>
    </location>
</feature>
<comment type="caution">
    <text evidence="2">The sequence shown here is derived from an EMBL/GenBank/DDBJ whole genome shotgun (WGS) entry which is preliminary data.</text>
</comment>
<dbReference type="EMBL" id="JASDAP010000020">
    <property type="protein sequence ID" value="KAK1886569.1"/>
    <property type="molecule type" value="Genomic_DNA"/>
</dbReference>
<feature type="region of interest" description="Disordered" evidence="1">
    <location>
        <begin position="61"/>
        <end position="104"/>
    </location>
</feature>
<reference evidence="2" key="1">
    <citation type="submission" date="2023-04" db="EMBL/GenBank/DDBJ databases">
        <title>Chromosome-level genome of Chaenocephalus aceratus.</title>
        <authorList>
            <person name="Park H."/>
        </authorList>
    </citation>
    <scope>NUCLEOTIDE SEQUENCE</scope>
    <source>
        <strain evidence="2">DE</strain>
        <tissue evidence="2">Muscle</tissue>
    </source>
</reference>
<name>A0AAD9BQ69_DISEL</name>
<sequence length="104" mass="11408">DTTKSTIPGFCSPEDPPQNTNSPTHLRTAAFPHEDTSPHDPNRLNVAACVSPVRTTIIPVNPQSYLDPVPDEKQRKRRQQQLYGPICSVSGGESESILSLDRAE</sequence>
<organism evidence="2 3">
    <name type="scientific">Dissostichus eleginoides</name>
    <name type="common">Patagonian toothfish</name>
    <name type="synonym">Dissostichus amissus</name>
    <dbReference type="NCBI Taxonomy" id="100907"/>
    <lineage>
        <taxon>Eukaryota</taxon>
        <taxon>Metazoa</taxon>
        <taxon>Chordata</taxon>
        <taxon>Craniata</taxon>
        <taxon>Vertebrata</taxon>
        <taxon>Euteleostomi</taxon>
        <taxon>Actinopterygii</taxon>
        <taxon>Neopterygii</taxon>
        <taxon>Teleostei</taxon>
        <taxon>Neoteleostei</taxon>
        <taxon>Acanthomorphata</taxon>
        <taxon>Eupercaria</taxon>
        <taxon>Perciformes</taxon>
        <taxon>Notothenioidei</taxon>
        <taxon>Nototheniidae</taxon>
        <taxon>Dissostichus</taxon>
    </lineage>
</organism>
<feature type="compositionally biased region" description="Basic and acidic residues" evidence="1">
    <location>
        <begin position="32"/>
        <end position="42"/>
    </location>
</feature>
<evidence type="ECO:0000313" key="3">
    <source>
        <dbReference type="Proteomes" id="UP001228049"/>
    </source>
</evidence>
<evidence type="ECO:0000256" key="1">
    <source>
        <dbReference type="SAM" id="MobiDB-lite"/>
    </source>
</evidence>
<protein>
    <submittedName>
        <fullName evidence="2">Transcription factor Sp3</fullName>
    </submittedName>
</protein>